<dbReference type="PANTHER" id="PTHR43581:SF2">
    <property type="entry name" value="EXCINUCLEASE ATPASE SUBUNIT"/>
    <property type="match status" value="1"/>
</dbReference>
<dbReference type="RefSeq" id="WP_063720344.1">
    <property type="nucleotide sequence ID" value="NZ_CAJVUI010000002.1"/>
</dbReference>
<reference evidence="3" key="1">
    <citation type="journal article" date="2016" name="Genome Announc.">
        <title>Draft Genome Sequences of Methanobrevibacter curvatus DSM11111, Methanobrevibacter cuticularis DSM11139, Methanobrevibacter filiformis DSM11501, and Methanobrevibacter oralis DSM7256.</title>
        <authorList>
            <person name="Poehlein A."/>
            <person name="Seedorf H."/>
        </authorList>
    </citation>
    <scope>NUCLEOTIDE SEQUENCE [LARGE SCALE GENOMIC DNA]</scope>
    <source>
        <strain evidence="3">DSM 7256 / JCM 30027 / ZR</strain>
    </source>
</reference>
<dbReference type="InterPro" id="IPR027417">
    <property type="entry name" value="P-loop_NTPase"/>
</dbReference>
<organism evidence="2 3">
    <name type="scientific">Methanobrevibacter oralis</name>
    <dbReference type="NCBI Taxonomy" id="66851"/>
    <lineage>
        <taxon>Archaea</taxon>
        <taxon>Methanobacteriati</taxon>
        <taxon>Methanobacteriota</taxon>
        <taxon>Methanomada group</taxon>
        <taxon>Methanobacteria</taxon>
        <taxon>Methanobacteriales</taxon>
        <taxon>Methanobacteriaceae</taxon>
        <taxon>Methanobrevibacter</taxon>
    </lineage>
</organism>
<sequence>MSDNMRVHLKNLGPINEANININKVTIVGGHNATGKSTLSKFLYSFLRSNSYNREKIAYKDIVNLIREESRYIASFLRRNNYENYRNFNRGYFIIRNNEDFNAILDDYENIKNDFYNLDITNNDKKEVLEKFNQIDNLIDIVNQNDDSLYISLMRSLLESEFSTTNFNSLIEIIGINNSFKFIIDFKNHDFTSDDAFICKGGIILNDVYYIDSISILDMFDNIRFSSKKPIDHIDFLKKNLINNSNDTLNVFDDKINKNIIDLEKEIKSIINGNFIYENREFSFSCENGISSLMHNTASGIKQIGIIQLLLSNRKLKENCFLIIDEPEVNLHPDWQFKLANILMLLVKKLNVSIYINTHSPLFIEAINAFSEYYDLDDETNYYLTEKSDGNELFNLNEVKSSELSKIYDNLGKPYFAIDQVRLEKELE</sequence>
<dbReference type="STRING" id="66851.MBORA_10770"/>
<dbReference type="PANTHER" id="PTHR43581">
    <property type="entry name" value="ATP/GTP PHOSPHATASE"/>
    <property type="match status" value="1"/>
</dbReference>
<dbReference type="OrthoDB" id="25344at2157"/>
<dbReference type="Pfam" id="PF13175">
    <property type="entry name" value="AAA_15"/>
    <property type="match status" value="1"/>
</dbReference>
<name>A0A166B1T9_METOA</name>
<dbReference type="SUPFAM" id="SSF52540">
    <property type="entry name" value="P-loop containing nucleoside triphosphate hydrolases"/>
    <property type="match status" value="1"/>
</dbReference>
<dbReference type="AlphaFoldDB" id="A0A166B1T9"/>
<gene>
    <name evidence="2" type="ORF">MBORA_10770</name>
</gene>
<dbReference type="InterPro" id="IPR051396">
    <property type="entry name" value="Bact_Antivir_Def_Nuclease"/>
</dbReference>
<proteinExistence type="predicted"/>
<dbReference type="Gene3D" id="3.40.50.300">
    <property type="entry name" value="P-loop containing nucleotide triphosphate hydrolases"/>
    <property type="match status" value="2"/>
</dbReference>
<evidence type="ECO:0000313" key="2">
    <source>
        <dbReference type="EMBL" id="KZX12756.1"/>
    </source>
</evidence>
<keyword evidence="3" id="KW-1185">Reference proteome</keyword>
<protein>
    <recommendedName>
        <fullName evidence="1">Endonuclease GajA/Old nuclease/RecF-like AAA domain-containing protein</fullName>
    </recommendedName>
</protein>
<evidence type="ECO:0000313" key="3">
    <source>
        <dbReference type="Proteomes" id="UP000077428"/>
    </source>
</evidence>
<comment type="caution">
    <text evidence="2">The sequence shown here is derived from an EMBL/GenBank/DDBJ whole genome shotgun (WGS) entry which is preliminary data.</text>
</comment>
<dbReference type="InterPro" id="IPR041685">
    <property type="entry name" value="AAA_GajA/Old/RecF-like"/>
</dbReference>
<dbReference type="PATRIC" id="fig|66851.6.peg.1178"/>
<accession>A0A166B1T9</accession>
<evidence type="ECO:0000259" key="1">
    <source>
        <dbReference type="Pfam" id="PF13175"/>
    </source>
</evidence>
<feature type="domain" description="Endonuclease GajA/Old nuclease/RecF-like AAA" evidence="1">
    <location>
        <begin position="6"/>
        <end position="364"/>
    </location>
</feature>
<dbReference type="Proteomes" id="UP000077428">
    <property type="component" value="Unassembled WGS sequence"/>
</dbReference>
<dbReference type="EMBL" id="LWMU01000064">
    <property type="protein sequence ID" value="KZX12756.1"/>
    <property type="molecule type" value="Genomic_DNA"/>
</dbReference>